<dbReference type="Pfam" id="PF00535">
    <property type="entry name" value="Glycos_transf_2"/>
    <property type="match status" value="1"/>
</dbReference>
<dbReference type="PANTHER" id="PTHR37316">
    <property type="entry name" value="TEICHOIC ACID GLYCEROL-PHOSPHATE PRIMASE"/>
    <property type="match status" value="1"/>
</dbReference>
<evidence type="ECO:0000256" key="4">
    <source>
        <dbReference type="ARBA" id="ARBA00022679"/>
    </source>
</evidence>
<dbReference type="InterPro" id="IPR043149">
    <property type="entry name" value="TagF_N"/>
</dbReference>
<dbReference type="GeneID" id="78288011"/>
<keyword evidence="6" id="KW-0472">Membrane</keyword>
<keyword evidence="3" id="KW-1003">Cell membrane</keyword>
<dbReference type="CDD" id="cd00761">
    <property type="entry name" value="Glyco_tranf_GTA_type"/>
    <property type="match status" value="1"/>
</dbReference>
<dbReference type="InterPro" id="IPR001173">
    <property type="entry name" value="Glyco_trans_2-like"/>
</dbReference>
<evidence type="ECO:0000256" key="2">
    <source>
        <dbReference type="ARBA" id="ARBA00010488"/>
    </source>
</evidence>
<dbReference type="AlphaFoldDB" id="A0A1I0DVF2"/>
<dbReference type="InterPro" id="IPR007554">
    <property type="entry name" value="Glycerophosphate_synth"/>
</dbReference>
<dbReference type="InterPro" id="IPR029044">
    <property type="entry name" value="Nucleotide-diphossugar_trans"/>
</dbReference>
<dbReference type="Proteomes" id="UP000198558">
    <property type="component" value="Unassembled WGS sequence"/>
</dbReference>
<evidence type="ECO:0000256" key="5">
    <source>
        <dbReference type="ARBA" id="ARBA00022944"/>
    </source>
</evidence>
<comment type="subcellular location">
    <subcellularLocation>
        <location evidence="1">Cell membrane</location>
        <topology evidence="1">Peripheral membrane protein</topology>
    </subcellularLocation>
</comment>
<dbReference type="Gene3D" id="3.90.550.10">
    <property type="entry name" value="Spore Coat Polysaccharide Biosynthesis Protein SpsA, Chain A"/>
    <property type="match status" value="1"/>
</dbReference>
<dbReference type="InterPro" id="IPR043148">
    <property type="entry name" value="TagF_C"/>
</dbReference>
<keyword evidence="9" id="KW-1185">Reference proteome</keyword>
<dbReference type="OrthoDB" id="396512at2"/>
<reference evidence="8" key="1">
    <citation type="submission" date="2016-10" db="EMBL/GenBank/DDBJ databases">
        <authorList>
            <person name="de Groot N.N."/>
        </authorList>
    </citation>
    <scope>NUCLEOTIDE SEQUENCE [LARGE SCALE GENOMIC DNA]</scope>
    <source>
        <strain evidence="8">DSM 1551</strain>
    </source>
</reference>
<dbReference type="GO" id="GO:0019350">
    <property type="term" value="P:teichoic acid biosynthetic process"/>
    <property type="evidence" value="ECO:0007669"/>
    <property type="project" value="UniProtKB-KW"/>
</dbReference>
<dbReference type="Gene3D" id="3.40.50.12580">
    <property type="match status" value="1"/>
</dbReference>
<proteinExistence type="inferred from homology"/>
<gene>
    <name evidence="8" type="ORF">SAMN04489758_1087</name>
</gene>
<keyword evidence="5" id="KW-0777">Teichoic acid biosynthesis</keyword>
<dbReference type="EMBL" id="FOIN01000008">
    <property type="protein sequence ID" value="SET36234.1"/>
    <property type="molecule type" value="Genomic_DNA"/>
</dbReference>
<feature type="domain" description="Glycosyltransferase 2-like" evidence="7">
    <location>
        <begin position="4"/>
        <end position="115"/>
    </location>
</feature>
<accession>A0A1I0DVF2</accession>
<evidence type="ECO:0000313" key="8">
    <source>
        <dbReference type="EMBL" id="SET36234.1"/>
    </source>
</evidence>
<dbReference type="InterPro" id="IPR051612">
    <property type="entry name" value="Teichoic_Acid_Biosynth"/>
</dbReference>
<comment type="similarity">
    <text evidence="2">Belongs to the CDP-glycerol glycerophosphotransferase family.</text>
</comment>
<dbReference type="PANTHER" id="PTHR37316:SF3">
    <property type="entry name" value="TEICHOIC ACID GLYCEROL-PHOSPHATE TRANSFERASE"/>
    <property type="match status" value="1"/>
</dbReference>
<dbReference type="SUPFAM" id="SSF53448">
    <property type="entry name" value="Nucleotide-diphospho-sugar transferases"/>
    <property type="match status" value="1"/>
</dbReference>
<keyword evidence="4 8" id="KW-0808">Transferase</keyword>
<evidence type="ECO:0000256" key="6">
    <source>
        <dbReference type="ARBA" id="ARBA00023136"/>
    </source>
</evidence>
<evidence type="ECO:0000259" key="7">
    <source>
        <dbReference type="Pfam" id="PF00535"/>
    </source>
</evidence>
<dbReference type="Gene3D" id="3.40.50.11820">
    <property type="match status" value="1"/>
</dbReference>
<protein>
    <submittedName>
        <fullName evidence="8">CDP-glycerol:poly(Glycerophosphate) glycerophosphotransferase</fullName>
    </submittedName>
</protein>
<name>A0A1I0DVF2_9FIRM</name>
<evidence type="ECO:0000256" key="3">
    <source>
        <dbReference type="ARBA" id="ARBA00022475"/>
    </source>
</evidence>
<organism evidence="8 9">
    <name type="scientific">Thomasclavelia cocleata</name>
    <dbReference type="NCBI Taxonomy" id="69824"/>
    <lineage>
        <taxon>Bacteria</taxon>
        <taxon>Bacillati</taxon>
        <taxon>Bacillota</taxon>
        <taxon>Erysipelotrichia</taxon>
        <taxon>Erysipelotrichales</taxon>
        <taxon>Coprobacillaceae</taxon>
        <taxon>Thomasclavelia</taxon>
    </lineage>
</organism>
<dbReference type="Pfam" id="PF04464">
    <property type="entry name" value="Glyphos_transf"/>
    <property type="match status" value="1"/>
</dbReference>
<dbReference type="SUPFAM" id="SSF53756">
    <property type="entry name" value="UDP-Glycosyltransferase/glycogen phosphorylase"/>
    <property type="match status" value="1"/>
</dbReference>
<sequence>MKLSIIIPYDRYKNYLHDCLESISQQQITDYETLLIVNDENDLDEDLKAYDINMKVISAGLNSNVAKKRNIGINNARGEYIYFIDCDDYLMNHTLLLLIEKADQENLDLVTGIRKFTWFKKKVFETMGDEKNDELNLKDKDHDRDNKFINKIYDENNFDEYKTDILIRTRHALRNISVLNILIRSKLIKEHEIRFNEEFFYYTDAPFVVQLLNYAKSFDRIDEAVFVKRKHNDPINSPALSQIKDPDNKFNEFIKAHNYCTMLVAPDSYIRYYLDAKIVSYYTKFFVKKLRRSKDDIWREERFKVMSNVLQNIRPELLNKSSRYRCKLIKAAINNDIELAKKTVSRHLAKIKLKKILKNKNEMNKYLYRHRYINEPIKENTIMFETFMGKSYADSPKYIYEYLAKNYPDKYQFIWVLNDPKEKLPYGGIVVKRFTRKYAYYLARSKYFVFNVRQPLWFRKREGQIFLETWHGTPLKRLAFDQEEVTAASPTYKAQFYRQKQEWDYLIAPNKFSSDIFKSCFMYDGNMLETGYPRNDLLSASNRDEIAIKLKQKLNIPLDKKTILYAPTWRDDEYYGNGKYKFKLKLDLELLKRELGEEYIVLLRTHHYIADALDVTGLEDFAYNLSKYDDITEIYLISDICITDYSSVFFDFANLKRPMLFYTYDLDKYRDVLRGFYIDMETELPGPLVYTTEEVIDKIKNLDLLNEQYHERYEQFYQRFCSWEDGNASKRVIEKVFK</sequence>
<evidence type="ECO:0000313" key="9">
    <source>
        <dbReference type="Proteomes" id="UP000198558"/>
    </source>
</evidence>
<dbReference type="RefSeq" id="WP_092353100.1">
    <property type="nucleotide sequence ID" value="NZ_FOIN01000008.1"/>
</dbReference>
<dbReference type="GO" id="GO:0047355">
    <property type="term" value="F:CDP-glycerol glycerophosphotransferase activity"/>
    <property type="evidence" value="ECO:0007669"/>
    <property type="project" value="InterPro"/>
</dbReference>
<evidence type="ECO:0000256" key="1">
    <source>
        <dbReference type="ARBA" id="ARBA00004202"/>
    </source>
</evidence>
<dbReference type="GO" id="GO:0005886">
    <property type="term" value="C:plasma membrane"/>
    <property type="evidence" value="ECO:0007669"/>
    <property type="project" value="UniProtKB-SubCell"/>
</dbReference>